<accession>A0ABQ9TKS9</accession>
<reference evidence="2 3" key="1">
    <citation type="submission" date="2023-05" db="EMBL/GenBank/DDBJ databases">
        <title>B98-5 Cell Line De Novo Hybrid Assembly: An Optical Mapping Approach.</title>
        <authorList>
            <person name="Kananen K."/>
            <person name="Auerbach J.A."/>
            <person name="Kautto E."/>
            <person name="Blachly J.S."/>
        </authorList>
    </citation>
    <scope>NUCLEOTIDE SEQUENCE [LARGE SCALE GENOMIC DNA]</scope>
    <source>
        <strain evidence="2">B95-8</strain>
        <tissue evidence="2">Cell line</tissue>
    </source>
</reference>
<feature type="region of interest" description="Disordered" evidence="1">
    <location>
        <begin position="1"/>
        <end position="273"/>
    </location>
</feature>
<keyword evidence="3" id="KW-1185">Reference proteome</keyword>
<name>A0ABQ9TKS9_SAGOE</name>
<feature type="compositionally biased region" description="Basic and acidic residues" evidence="1">
    <location>
        <begin position="69"/>
        <end position="79"/>
    </location>
</feature>
<protein>
    <submittedName>
        <fullName evidence="2">Uncharacterized protein</fullName>
    </submittedName>
</protein>
<dbReference type="EMBL" id="JASSZA010000021">
    <property type="protein sequence ID" value="KAK2085362.1"/>
    <property type="molecule type" value="Genomic_DNA"/>
</dbReference>
<gene>
    <name evidence="2" type="ORF">P7K49_036662</name>
</gene>
<evidence type="ECO:0000313" key="3">
    <source>
        <dbReference type="Proteomes" id="UP001266305"/>
    </source>
</evidence>
<feature type="compositionally biased region" description="Pro residues" evidence="1">
    <location>
        <begin position="162"/>
        <end position="179"/>
    </location>
</feature>
<proteinExistence type="predicted"/>
<feature type="compositionally biased region" description="Basic and acidic residues" evidence="1">
    <location>
        <begin position="180"/>
        <end position="192"/>
    </location>
</feature>
<organism evidence="2 3">
    <name type="scientific">Saguinus oedipus</name>
    <name type="common">Cotton-top tamarin</name>
    <name type="synonym">Oedipomidas oedipus</name>
    <dbReference type="NCBI Taxonomy" id="9490"/>
    <lineage>
        <taxon>Eukaryota</taxon>
        <taxon>Metazoa</taxon>
        <taxon>Chordata</taxon>
        <taxon>Craniata</taxon>
        <taxon>Vertebrata</taxon>
        <taxon>Euteleostomi</taxon>
        <taxon>Mammalia</taxon>
        <taxon>Eutheria</taxon>
        <taxon>Euarchontoglires</taxon>
        <taxon>Primates</taxon>
        <taxon>Haplorrhini</taxon>
        <taxon>Platyrrhini</taxon>
        <taxon>Cebidae</taxon>
        <taxon>Callitrichinae</taxon>
        <taxon>Saguinus</taxon>
    </lineage>
</organism>
<evidence type="ECO:0000256" key="1">
    <source>
        <dbReference type="SAM" id="MobiDB-lite"/>
    </source>
</evidence>
<sequence length="273" mass="28789">MGREWIRPEREGVERQRTNKLEGEENGDPAPRTGSRPRRPVGGNFAGEEGPGKRRRGSSIATVPARGPVWDHPRAREAEAGGSRSVAGPERQKTARSDRCRRALGADGIRARSYPRLRGGGAATALHAPSTVAQTPVASARSGQRSHQGRGSAVPSPDGDPLSPPSPVSPPPRPTPQPDSPREYRDLGDSRSRSALSNEMKSEGIAARPSPARGQREGGSGGGGGTSSPGPRAPNRGRRGEGGCRCLLLEGSDFHRAKDRGKGGEVEGELHRD</sequence>
<feature type="compositionally biased region" description="Basic and acidic residues" evidence="1">
    <location>
        <begin position="1"/>
        <end position="23"/>
    </location>
</feature>
<feature type="compositionally biased region" description="Basic and acidic residues" evidence="1">
    <location>
        <begin position="252"/>
        <end position="273"/>
    </location>
</feature>
<feature type="compositionally biased region" description="Basic and acidic residues" evidence="1">
    <location>
        <begin position="90"/>
        <end position="101"/>
    </location>
</feature>
<evidence type="ECO:0000313" key="2">
    <source>
        <dbReference type="EMBL" id="KAK2085362.1"/>
    </source>
</evidence>
<feature type="compositionally biased region" description="Gly residues" evidence="1">
    <location>
        <begin position="217"/>
        <end position="227"/>
    </location>
</feature>
<dbReference type="Proteomes" id="UP001266305">
    <property type="component" value="Unassembled WGS sequence"/>
</dbReference>
<feature type="compositionally biased region" description="Polar residues" evidence="1">
    <location>
        <begin position="131"/>
        <end position="146"/>
    </location>
</feature>
<comment type="caution">
    <text evidence="2">The sequence shown here is derived from an EMBL/GenBank/DDBJ whole genome shotgun (WGS) entry which is preliminary data.</text>
</comment>